<evidence type="ECO:0000259" key="1">
    <source>
        <dbReference type="Pfam" id="PF14403"/>
    </source>
</evidence>
<dbReference type="SUPFAM" id="SSF56059">
    <property type="entry name" value="Glutathione synthetase ATP-binding domain-like"/>
    <property type="match status" value="1"/>
</dbReference>
<dbReference type="AlphaFoldDB" id="A0A520MIA8"/>
<comment type="caution">
    <text evidence="2">The sequence shown here is derived from an EMBL/GenBank/DDBJ whole genome shotgun (WGS) entry which is preliminary data.</text>
</comment>
<dbReference type="EMBL" id="SHBI01000011">
    <property type="protein sequence ID" value="RZO20950.1"/>
    <property type="molecule type" value="Genomic_DNA"/>
</dbReference>
<accession>A0A520MIA8</accession>
<dbReference type="InterPro" id="IPR051680">
    <property type="entry name" value="ATP-dep_Glu-Cys_Ligase-2"/>
</dbReference>
<evidence type="ECO:0000313" key="2">
    <source>
        <dbReference type="EMBL" id="RZO20950.1"/>
    </source>
</evidence>
<name>A0A520MIA8_9GAMM</name>
<dbReference type="Proteomes" id="UP000315782">
    <property type="component" value="Unassembled WGS sequence"/>
</dbReference>
<dbReference type="Gene3D" id="3.40.50.11290">
    <property type="match status" value="1"/>
</dbReference>
<dbReference type="PIRSF" id="PIRSF005522">
    <property type="entry name" value="UCP005522"/>
    <property type="match status" value="1"/>
</dbReference>
<feature type="domain" description="Circularly permuted ATP-grasp type 2" evidence="1">
    <location>
        <begin position="81"/>
        <end position="457"/>
    </location>
</feature>
<dbReference type="InterPro" id="IPR016450">
    <property type="entry name" value="UCP005522"/>
</dbReference>
<protein>
    <submittedName>
        <fullName evidence="2">Circularly permuted type 2 ATP-grasp protein</fullName>
    </submittedName>
</protein>
<reference evidence="2 3" key="1">
    <citation type="submission" date="2019-02" db="EMBL/GenBank/DDBJ databases">
        <title>Prokaryotic population dynamics and viral predation in marine succession experiment using metagenomics: the confinement effect.</title>
        <authorList>
            <person name="Haro-Moreno J.M."/>
            <person name="Rodriguez-Valera F."/>
            <person name="Lopez-Perez M."/>
        </authorList>
    </citation>
    <scope>NUCLEOTIDE SEQUENCE [LARGE SCALE GENOMIC DNA]</scope>
    <source>
        <strain evidence="2">MED-G163</strain>
    </source>
</reference>
<dbReference type="Gene3D" id="3.30.1490.270">
    <property type="match status" value="1"/>
</dbReference>
<organism evidence="2 3">
    <name type="scientific">SAR86 cluster bacterium</name>
    <dbReference type="NCBI Taxonomy" id="2030880"/>
    <lineage>
        <taxon>Bacteria</taxon>
        <taxon>Pseudomonadati</taxon>
        <taxon>Pseudomonadota</taxon>
        <taxon>Gammaproteobacteria</taxon>
        <taxon>SAR86 cluster</taxon>
    </lineage>
</organism>
<gene>
    <name evidence="2" type="ORF">EVA96_02290</name>
</gene>
<evidence type="ECO:0000313" key="3">
    <source>
        <dbReference type="Proteomes" id="UP000315782"/>
    </source>
</evidence>
<dbReference type="InterPro" id="IPR025841">
    <property type="entry name" value="CP_ATPgrasp_2"/>
</dbReference>
<dbReference type="Pfam" id="PF14403">
    <property type="entry name" value="CP_ATPgrasp_2"/>
    <property type="match status" value="1"/>
</dbReference>
<proteinExistence type="predicted"/>
<dbReference type="PANTHER" id="PTHR34595">
    <property type="entry name" value="BLR5612 PROTEIN"/>
    <property type="match status" value="1"/>
</dbReference>
<sequence length="480" mass="55051">MNNKWLTYSSNIFFDEYLNKNSKIRKGFLRASLFFSSLKPKEKKYYIESCKSAINSMGVTFRVYDTDNEFKDRQWPLDIIPRIINQKDWSTVQKGLNQRTKALNLFISDVYDKQGFLELNPVLKNLVLKSSNFLPECCGVKPKNNIWANISGIDLIRDHNGKFFVLEDNLRVPSGVAYMLENRNIMKRVVPELFNEYEVSPIDDYPSKLYRCLVESSYTTSKYKTIVILTPGVYNSAYFEHAYLAQQMGIELVEASDLYVAKNNTVFMKTIYGKKRVDVIYRRIDDRFIDPLIWYKNSKLGIPGLYNAWKQKKVSIVNAPGSGVADDKAVYAFVPKMIRYFLNEEPVLSQVKTYVCAFKKDLEFVLNNIETLVLKPVNESGGYGILIGPKASKTELNKYKKKILDNPRNFVAQPLIRLSTAPTFINNKEQPRHLDLRPFTLAGKNFFVTNGGLTRVAMKKGSTIVNSSQGGGSKDTWIIQ</sequence>
<dbReference type="PANTHER" id="PTHR34595:SF7">
    <property type="entry name" value="SLL1039 PROTEIN"/>
    <property type="match status" value="1"/>
</dbReference>